<gene>
    <name evidence="2" type="ORF">SAMN05216302_102127</name>
</gene>
<dbReference type="STRING" id="52441.SAMN05216302_102127"/>
<dbReference type="EMBL" id="FOSP01000021">
    <property type="protein sequence ID" value="SFK92401.1"/>
    <property type="molecule type" value="Genomic_DNA"/>
</dbReference>
<evidence type="ECO:0000313" key="3">
    <source>
        <dbReference type="Proteomes" id="UP000199533"/>
    </source>
</evidence>
<name>A0A1I4DKI7_9PROT</name>
<dbReference type="OrthoDB" id="9813502at2"/>
<keyword evidence="3" id="KW-1185">Reference proteome</keyword>
<dbReference type="Pfam" id="PF04233">
    <property type="entry name" value="Phage_Mu_F"/>
    <property type="match status" value="1"/>
</dbReference>
<dbReference type="Proteomes" id="UP000199533">
    <property type="component" value="Unassembled WGS sequence"/>
</dbReference>
<dbReference type="RefSeq" id="WP_090700734.1">
    <property type="nucleotide sequence ID" value="NZ_FOSP01000021.1"/>
</dbReference>
<dbReference type="AlphaFoldDB" id="A0A1I4DKI7"/>
<feature type="domain" description="Phage head morphogenesis" evidence="1">
    <location>
        <begin position="68"/>
        <end position="191"/>
    </location>
</feature>
<organism evidence="2 3">
    <name type="scientific">Nitrosomonas aestuarii</name>
    <dbReference type="NCBI Taxonomy" id="52441"/>
    <lineage>
        <taxon>Bacteria</taxon>
        <taxon>Pseudomonadati</taxon>
        <taxon>Pseudomonadota</taxon>
        <taxon>Betaproteobacteria</taxon>
        <taxon>Nitrosomonadales</taxon>
        <taxon>Nitrosomonadaceae</taxon>
        <taxon>Nitrosomonas</taxon>
    </lineage>
</organism>
<dbReference type="InterPro" id="IPR006528">
    <property type="entry name" value="Phage_head_morphogenesis_dom"/>
</dbReference>
<reference evidence="3" key="1">
    <citation type="submission" date="2016-10" db="EMBL/GenBank/DDBJ databases">
        <authorList>
            <person name="Varghese N."/>
            <person name="Submissions S."/>
        </authorList>
    </citation>
    <scope>NUCLEOTIDE SEQUENCE [LARGE SCALE GENOMIC DNA]</scope>
    <source>
        <strain evidence="3">Nm69</strain>
    </source>
</reference>
<sequence length="406" mass="46036">MPLKLSPTQIAFNARGDGRFNRPFQAQVDFFRSKLNLPTERYDDVLKAAHDRAFMVAGASKADLLNDLRISVDNAIANGESIGAFRKRFDDIVKKHGWEGWTGSDSRAGRDWRTRIIYQTNLSTSYAAGRFKQLNDPDLVAVRPYWKYIHNDTVAHPRPLHVSWSGMVLHKDDPWWKTHMPPNGWGCRCRVKAVRKSEFKNEKAPDNGSFKHIDAQGSTHTVPNGIDFGFDYQPGANTDTRLREFVQQKLIKHPPAISRALSRDVNRYINASEDIAGFASRAMTDRTNQETLWLGFVENADDIKALIDEDMTGHMVLLSSDAVRHIEKSRAFDGKNQRPVTDADFAGVMDGLLRHNEIAKSKPTKSGNKTFVITATENNERKRMVFEVLGKKQRAISLLSMVIRKK</sequence>
<accession>A0A1I4DKI7</accession>
<protein>
    <submittedName>
        <fullName evidence="2">Phage Mu protein F like protein</fullName>
    </submittedName>
</protein>
<evidence type="ECO:0000259" key="1">
    <source>
        <dbReference type="Pfam" id="PF04233"/>
    </source>
</evidence>
<proteinExistence type="predicted"/>
<evidence type="ECO:0000313" key="2">
    <source>
        <dbReference type="EMBL" id="SFK92401.1"/>
    </source>
</evidence>